<sequence>MTPPVLLLRPPGVYRPQEDTELLARSLAESGVPHGATVLDACTGTGALAVAAGRAGAGEVTAVDRSRRAVAAAFVNCLLHGVPVRVRHGDFSTVGGRYDVVCSNPPYVPAPGPPDPTGAARAWDAGADGRAVLDRLCAALPSLLAPGGFGLVVHSALCGVERTLGQLRDGGLAAEVVASRDVGFGPVLRSRARWLEGRRLIAPGQRHERLVVVRADAP</sequence>
<evidence type="ECO:0000256" key="3">
    <source>
        <dbReference type="ARBA" id="ARBA00022691"/>
    </source>
</evidence>
<dbReference type="GO" id="GO:0035657">
    <property type="term" value="C:eRF1 methyltransferase complex"/>
    <property type="evidence" value="ECO:0007669"/>
    <property type="project" value="TreeGrafter"/>
</dbReference>
<evidence type="ECO:0000256" key="2">
    <source>
        <dbReference type="ARBA" id="ARBA00022679"/>
    </source>
</evidence>
<dbReference type="NCBIfam" id="TIGR00537">
    <property type="entry name" value="hemK_rel_arch"/>
    <property type="match status" value="1"/>
</dbReference>
<gene>
    <name evidence="5" type="ordered locus">Amir_2307</name>
</gene>
<name>C6WJM2_ACTMD</name>
<dbReference type="Proteomes" id="UP000002213">
    <property type="component" value="Chromosome"/>
</dbReference>
<proteinExistence type="predicted"/>
<dbReference type="PANTHER" id="PTHR45875">
    <property type="entry name" value="METHYLTRANSFERASE N6AMT1"/>
    <property type="match status" value="1"/>
</dbReference>
<keyword evidence="1 5" id="KW-0489">Methyltransferase</keyword>
<dbReference type="GO" id="GO:0032259">
    <property type="term" value="P:methylation"/>
    <property type="evidence" value="ECO:0007669"/>
    <property type="project" value="UniProtKB-KW"/>
</dbReference>
<dbReference type="GO" id="GO:0008276">
    <property type="term" value="F:protein methyltransferase activity"/>
    <property type="evidence" value="ECO:0007669"/>
    <property type="project" value="TreeGrafter"/>
</dbReference>
<feature type="domain" description="Methyltransferase small" evidence="4">
    <location>
        <begin position="19"/>
        <end position="107"/>
    </location>
</feature>
<dbReference type="Gene3D" id="3.40.50.150">
    <property type="entry name" value="Vaccinia Virus protein VP39"/>
    <property type="match status" value="1"/>
</dbReference>
<evidence type="ECO:0000313" key="5">
    <source>
        <dbReference type="EMBL" id="ACU36247.1"/>
    </source>
</evidence>
<dbReference type="Pfam" id="PF05175">
    <property type="entry name" value="MTS"/>
    <property type="match status" value="1"/>
</dbReference>
<dbReference type="SUPFAM" id="SSF53335">
    <property type="entry name" value="S-adenosyl-L-methionine-dependent methyltransferases"/>
    <property type="match status" value="1"/>
</dbReference>
<dbReference type="InterPro" id="IPR052190">
    <property type="entry name" value="Euk-Arch_PrmC-MTase"/>
</dbReference>
<evidence type="ECO:0000256" key="1">
    <source>
        <dbReference type="ARBA" id="ARBA00022603"/>
    </source>
</evidence>
<keyword evidence="3" id="KW-0949">S-adenosyl-L-methionine</keyword>
<dbReference type="InterPro" id="IPR004557">
    <property type="entry name" value="PrmC-related"/>
</dbReference>
<dbReference type="AlphaFoldDB" id="C6WJM2"/>
<dbReference type="STRING" id="446462.Amir_2307"/>
<dbReference type="InterPro" id="IPR029063">
    <property type="entry name" value="SAM-dependent_MTases_sf"/>
</dbReference>
<dbReference type="PANTHER" id="PTHR45875:SF1">
    <property type="entry name" value="METHYLTRANSFERASE N6AMT1"/>
    <property type="match status" value="1"/>
</dbReference>
<keyword evidence="6" id="KW-1185">Reference proteome</keyword>
<dbReference type="PRINTS" id="PR00507">
    <property type="entry name" value="N12N6MTFRASE"/>
</dbReference>
<reference evidence="5 6" key="1">
    <citation type="journal article" date="2009" name="Stand. Genomic Sci.">
        <title>Complete genome sequence of Actinosynnema mirum type strain (101).</title>
        <authorList>
            <person name="Land M."/>
            <person name="Lapidus A."/>
            <person name="Mayilraj S."/>
            <person name="Chen F."/>
            <person name="Copeland A."/>
            <person name="Del Rio T.G."/>
            <person name="Nolan M."/>
            <person name="Lucas S."/>
            <person name="Tice H."/>
            <person name="Cheng J.F."/>
            <person name="Chertkov O."/>
            <person name="Bruce D."/>
            <person name="Goodwin L."/>
            <person name="Pitluck S."/>
            <person name="Rohde M."/>
            <person name="Goker M."/>
            <person name="Pati A."/>
            <person name="Ivanova N."/>
            <person name="Mavromatis K."/>
            <person name="Chen A."/>
            <person name="Palaniappan K."/>
            <person name="Hauser L."/>
            <person name="Chang Y.J."/>
            <person name="Jeffries C.C."/>
            <person name="Brettin T."/>
            <person name="Detter J.C."/>
            <person name="Han C."/>
            <person name="Chain P."/>
            <person name="Tindall B.J."/>
            <person name="Bristow J."/>
            <person name="Eisen J.A."/>
            <person name="Markowitz V."/>
            <person name="Hugenholtz P."/>
            <person name="Kyrpides N.C."/>
            <person name="Klenk H.P."/>
        </authorList>
    </citation>
    <scope>NUCLEOTIDE SEQUENCE [LARGE SCALE GENOMIC DNA]</scope>
    <source>
        <strain evidence="6">ATCC 29888 / DSM 43827 / JCM 3225 / NBRC 14064 / NCIMB 13271 / NRRL B-12336 / IMRU 3971 / 101</strain>
    </source>
</reference>
<dbReference type="CDD" id="cd02440">
    <property type="entry name" value="AdoMet_MTases"/>
    <property type="match status" value="1"/>
</dbReference>
<dbReference type="EMBL" id="CP001630">
    <property type="protein sequence ID" value="ACU36247.1"/>
    <property type="molecule type" value="Genomic_DNA"/>
</dbReference>
<dbReference type="GO" id="GO:0008757">
    <property type="term" value="F:S-adenosylmethionine-dependent methyltransferase activity"/>
    <property type="evidence" value="ECO:0007669"/>
    <property type="project" value="TreeGrafter"/>
</dbReference>
<accession>C6WJM2</accession>
<protein>
    <submittedName>
        <fullName evidence="5">Methylase</fullName>
    </submittedName>
</protein>
<dbReference type="HOGENOM" id="CLU_018398_6_2_11"/>
<keyword evidence="2" id="KW-0808">Transferase</keyword>
<dbReference type="KEGG" id="ami:Amir_2307"/>
<dbReference type="eggNOG" id="COG2890">
    <property type="taxonomic scope" value="Bacteria"/>
</dbReference>
<organism evidence="5 6">
    <name type="scientific">Actinosynnema mirum (strain ATCC 29888 / DSM 43827 / JCM 3225 / NBRC 14064 / NCIMB 13271 / NRRL B-12336 / IMRU 3971 / 101)</name>
    <dbReference type="NCBI Taxonomy" id="446462"/>
    <lineage>
        <taxon>Bacteria</taxon>
        <taxon>Bacillati</taxon>
        <taxon>Actinomycetota</taxon>
        <taxon>Actinomycetes</taxon>
        <taxon>Pseudonocardiales</taxon>
        <taxon>Pseudonocardiaceae</taxon>
        <taxon>Actinosynnema</taxon>
    </lineage>
</organism>
<evidence type="ECO:0000259" key="4">
    <source>
        <dbReference type="Pfam" id="PF05175"/>
    </source>
</evidence>
<dbReference type="InterPro" id="IPR007848">
    <property type="entry name" value="Small_mtfrase_dom"/>
</dbReference>
<evidence type="ECO:0000313" key="6">
    <source>
        <dbReference type="Proteomes" id="UP000002213"/>
    </source>
</evidence>